<evidence type="ECO:0000313" key="14">
    <source>
        <dbReference type="EMBL" id="KAJ8021566.1"/>
    </source>
</evidence>
<keyword evidence="4 9" id="KW-0547">Nucleotide-binding</keyword>
<feature type="region of interest" description="Disordered" evidence="10">
    <location>
        <begin position="575"/>
        <end position="649"/>
    </location>
</feature>
<feature type="domain" description="CRIB" evidence="13">
    <location>
        <begin position="398"/>
        <end position="411"/>
    </location>
</feature>
<feature type="compositionally biased region" description="Polar residues" evidence="10">
    <location>
        <begin position="1591"/>
        <end position="1601"/>
    </location>
</feature>
<dbReference type="InterPro" id="IPR050198">
    <property type="entry name" value="Non-receptor_tyrosine_kinases"/>
</dbReference>
<dbReference type="PROSITE" id="PS50002">
    <property type="entry name" value="SH3"/>
    <property type="match status" value="1"/>
</dbReference>
<feature type="region of interest" description="Disordered" evidence="10">
    <location>
        <begin position="1396"/>
        <end position="1433"/>
    </location>
</feature>
<feature type="compositionally biased region" description="Pro residues" evidence="10">
    <location>
        <begin position="702"/>
        <end position="712"/>
    </location>
</feature>
<sequence>MSKAGHEPTKQTSSGGHIIPASSLDILDRELGRGEFGKVMQGIWTNSEGQKIQVAIKCLSPEKVSIDKHQQDFLKEAAIMYSLNHDHLVKLFGVVLDVDSSLMLVTEFAPLRSLAENIKQEALKASFPVTLLVDFSIQIADAMRYLHSSNIIHRDLATRNILLFINEVGTKTVKISDFGLSRRLLLGENYRSEMRPNLKLPLAWMPVEALTKLTFTKASDVYSFGVTMWEMFSYGCQPWATKSGEEILKAIDKPNYQRLERPEACPKPVYDTMLKCWSHQAEDRPTFADLRAELPNTKPQQVRAVSSHVASSPDELTFRTDDIITVIESSDKSGMWTGVSPLGKVGKFECTKTTAASSGSVPVSPTRERGSKVKRWKSGKSKEVKKSSSLGGIAKGDIGVPSNYQHIFHVGCDGQVEGDPTFGGTDYSNIPVASLTVEKSPQTKRISRPTQLPPSVPPVSKSLPPPHHPTEVTKASPETLEPLSANAAAPQYINQVEASPDILHGTSDAFDGPSGKESNHNDHAYQNGKDSPATPDEFSLTPSFEMGSLLEECLSAWESVDSQLKMKGLEAAEETNGLEGERVNLHTANRTTNNNLISRSSPISINQGGMPREVGASTSINLHDANDTSHSPGGMATPPPSASSHPDSTLNLHNMIIKDRICTQSQTKKYVPKKSNSMVRNKAPGGERVNVPVRRHSETPVVTPPTESPPALPEQTPGGTRFDRKWDADFKRLSTTAPKSGSNEYLENLGEVLASTHDEHQTPSQMEGRFSHQDDLASPPAGADPFEETRSVKSNSRSRGRKPHYEELSKALSPDPGSYSFQFVSKETSSVTRTSSLKEPGLQQTHTSSVVRSQSFKTEVSEQGVEAYNMLIGGDISGSRNMGRVLPMVPPKPSRNIFIKEPEGQKGDTVTSFLEEKVTVESSVRSSSSESSVAEIVSEQSAKQIERGQRRSVSKLRSKFEEPSQLSKPQSLVPPIPPREPVSPMHRITSNLKSTHIEGSPTRIRLSHDTSKSPVSHSLKKSPVKEPNNNDQHYRLSAKTLERLEQEQPQRRRRRSRRGSETSSDGSKYSPVKRSQSSTDDEDEALESPRSDAASSPQRSDTSRSSQRRNLPDLPEDDQTNNPHNHHHTRTTPPIPPRVPPIPFHHPRANSNIYLDLPLPPPVPAVPFEPVVDESEEPSRESTNMAVPSLPGTPIREKTTPRSSQSVLPSQFVAPNENQDVRPKVPPPVKKRNFKSAVKVPPQPPPRGQHPLQRSRTVDGSNDRTSSEKTRTEVQRSHTVSTDRDFYKRAKLKSAAFDRCILDQEDNYLRGTPRFVRGILELQGHSFEGKDDNDDDAEPSYPPPPVPANETPLVTDKHRLSGKDLIPEPLTEAERLMPEPLTEAERETLLLALENSGSMPRSDSLSGGSDSNTSLSVVSSLPSQSSLSVSSARSSFSDTRLPETLTPVKIIPKQSKRECYNVPRKVPDDQLLRYNIKATPINRVSFSTRMSIESDVVREQDYEILVYQQKAANGGVDPTYESMSGRSSSPYSSGRYAYINSSSPKLARASLSKKKDVDSTYADMSTDSTRTFKSEVRRVRSMEDLLGSGAGSHQNSGSQGSLLDESGYAHDFMNAATNVPDRPPPAPPLGHGHTFESSGLEIPPGYIKMKGSTGKSGRSASVCVLSDTFNKGKYRKDF</sequence>
<keyword evidence="2 8" id="KW-0728">SH3 domain</keyword>
<feature type="region of interest" description="Disordered" evidence="10">
    <location>
        <begin position="1326"/>
        <end position="1355"/>
    </location>
</feature>
<evidence type="ECO:0000256" key="5">
    <source>
        <dbReference type="ARBA" id="ARBA00022777"/>
    </source>
</evidence>
<evidence type="ECO:0000256" key="8">
    <source>
        <dbReference type="PROSITE-ProRule" id="PRU00192"/>
    </source>
</evidence>
<feature type="compositionally biased region" description="Pro residues" evidence="10">
    <location>
        <begin position="972"/>
        <end position="981"/>
    </location>
</feature>
<feature type="region of interest" description="Disordered" evidence="10">
    <location>
        <begin position="757"/>
        <end position="817"/>
    </location>
</feature>
<dbReference type="InterPro" id="IPR011009">
    <property type="entry name" value="Kinase-like_dom_sf"/>
</dbReference>
<dbReference type="Gene3D" id="3.30.200.20">
    <property type="entry name" value="Phosphorylase Kinase, domain 1"/>
    <property type="match status" value="1"/>
</dbReference>
<keyword evidence="5 14" id="KW-0418">Kinase</keyword>
<feature type="compositionally biased region" description="Pro residues" evidence="10">
    <location>
        <begin position="1133"/>
        <end position="1144"/>
    </location>
</feature>
<feature type="region of interest" description="Disordered" evidence="10">
    <location>
        <begin position="666"/>
        <end position="725"/>
    </location>
</feature>
<dbReference type="GO" id="GO:0005524">
    <property type="term" value="F:ATP binding"/>
    <property type="evidence" value="ECO:0007669"/>
    <property type="project" value="UniProtKB-UniRule"/>
</dbReference>
<evidence type="ECO:0000256" key="2">
    <source>
        <dbReference type="ARBA" id="ARBA00022443"/>
    </source>
</evidence>
<dbReference type="SUPFAM" id="SSF50044">
    <property type="entry name" value="SH3-domain"/>
    <property type="match status" value="1"/>
</dbReference>
<evidence type="ECO:0000256" key="9">
    <source>
        <dbReference type="PROSITE-ProRule" id="PRU10141"/>
    </source>
</evidence>
<evidence type="ECO:0000313" key="15">
    <source>
        <dbReference type="Proteomes" id="UP001152320"/>
    </source>
</evidence>
<evidence type="ECO:0000256" key="10">
    <source>
        <dbReference type="SAM" id="MobiDB-lite"/>
    </source>
</evidence>
<evidence type="ECO:0000256" key="7">
    <source>
        <dbReference type="ARBA" id="ARBA00023137"/>
    </source>
</evidence>
<feature type="compositionally biased region" description="Pro residues" evidence="10">
    <location>
        <begin position="451"/>
        <end position="467"/>
    </location>
</feature>
<dbReference type="InterPro" id="IPR000095">
    <property type="entry name" value="CRIB_dom"/>
</dbReference>
<dbReference type="OrthoDB" id="4062651at2759"/>
<dbReference type="InterPro" id="IPR000719">
    <property type="entry name" value="Prot_kinase_dom"/>
</dbReference>
<feature type="domain" description="SH3" evidence="11">
    <location>
        <begin position="297"/>
        <end position="358"/>
    </location>
</feature>
<keyword evidence="6 9" id="KW-0067">ATP-binding</keyword>
<dbReference type="PROSITE" id="PS50011">
    <property type="entry name" value="PROTEIN_KINASE_DOM"/>
    <property type="match status" value="1"/>
</dbReference>
<proteinExistence type="predicted"/>
<dbReference type="EMBL" id="JAIZAY010000021">
    <property type="protein sequence ID" value="KAJ8021566.1"/>
    <property type="molecule type" value="Genomic_DNA"/>
</dbReference>
<dbReference type="CDD" id="cd00174">
    <property type="entry name" value="SH3"/>
    <property type="match status" value="1"/>
</dbReference>
<dbReference type="EC" id="2.7.10.2" evidence="1"/>
<dbReference type="GO" id="GO:0004715">
    <property type="term" value="F:non-membrane spanning protein tyrosine kinase activity"/>
    <property type="evidence" value="ECO:0007669"/>
    <property type="project" value="UniProtKB-EC"/>
</dbReference>
<dbReference type="Pfam" id="PF07653">
    <property type="entry name" value="SH3_2"/>
    <property type="match status" value="1"/>
</dbReference>
<feature type="domain" description="Protein kinase" evidence="12">
    <location>
        <begin position="25"/>
        <end position="297"/>
    </location>
</feature>
<feature type="region of interest" description="Disordered" evidence="10">
    <location>
        <begin position="355"/>
        <end position="388"/>
    </location>
</feature>
<dbReference type="InterPro" id="IPR017441">
    <property type="entry name" value="Protein_kinase_ATP_BS"/>
</dbReference>
<evidence type="ECO:0000259" key="11">
    <source>
        <dbReference type="PROSITE" id="PS50002"/>
    </source>
</evidence>
<dbReference type="InterPro" id="IPR001245">
    <property type="entry name" value="Ser-Thr/Tyr_kinase_cat_dom"/>
</dbReference>
<feature type="compositionally biased region" description="Basic and acidic residues" evidence="10">
    <location>
        <begin position="1261"/>
        <end position="1283"/>
    </location>
</feature>
<comment type="caution">
    <text evidence="14">The sequence shown here is derived from an EMBL/GenBank/DDBJ whole genome shotgun (WGS) entry which is preliminary data.</text>
</comment>
<feature type="compositionally biased region" description="Polar residues" evidence="10">
    <location>
        <begin position="437"/>
        <end position="450"/>
    </location>
</feature>
<keyword evidence="3" id="KW-0808">Transferase</keyword>
<feature type="region of interest" description="Disordered" evidence="10">
    <location>
        <begin position="922"/>
        <end position="1283"/>
    </location>
</feature>
<dbReference type="SMART" id="SM00219">
    <property type="entry name" value="TyrKc"/>
    <property type="match status" value="1"/>
</dbReference>
<protein>
    <recommendedName>
        <fullName evidence="1">non-specific protein-tyrosine kinase</fullName>
        <ecNumber evidence="1">2.7.10.2</ecNumber>
    </recommendedName>
</protein>
<feature type="compositionally biased region" description="Low complexity" evidence="10">
    <location>
        <begin position="922"/>
        <end position="941"/>
    </location>
</feature>
<feature type="compositionally biased region" description="Polar residues" evidence="10">
    <location>
        <begin position="586"/>
        <end position="607"/>
    </location>
</feature>
<feature type="region of interest" description="Disordered" evidence="10">
    <location>
        <begin position="1586"/>
        <end position="1605"/>
    </location>
</feature>
<feature type="region of interest" description="Disordered" evidence="10">
    <location>
        <begin position="832"/>
        <end position="855"/>
    </location>
</feature>
<evidence type="ECO:0000256" key="1">
    <source>
        <dbReference type="ARBA" id="ARBA00011903"/>
    </source>
</evidence>
<feature type="compositionally biased region" description="Polar residues" evidence="10">
    <location>
        <begin position="1396"/>
        <end position="1408"/>
    </location>
</feature>
<feature type="region of interest" description="Disordered" evidence="10">
    <location>
        <begin position="1361"/>
        <end position="1380"/>
    </location>
</feature>
<dbReference type="SMART" id="SM00326">
    <property type="entry name" value="SH3"/>
    <property type="match status" value="1"/>
</dbReference>
<dbReference type="InterPro" id="IPR020635">
    <property type="entry name" value="Tyr_kinase_cat_dom"/>
</dbReference>
<dbReference type="InterPro" id="IPR036028">
    <property type="entry name" value="SH3-like_dom_sf"/>
</dbReference>
<dbReference type="Pfam" id="PF07714">
    <property type="entry name" value="PK_Tyr_Ser-Thr"/>
    <property type="match status" value="1"/>
</dbReference>
<dbReference type="PROSITE" id="PS00107">
    <property type="entry name" value="PROTEIN_KINASE_ATP"/>
    <property type="match status" value="1"/>
</dbReference>
<feature type="region of interest" description="Disordered" evidence="10">
    <location>
        <begin position="1637"/>
        <end position="1659"/>
    </location>
</feature>
<keyword evidence="7" id="KW-0829">Tyrosine-protein kinase</keyword>
<dbReference type="SUPFAM" id="SSF56112">
    <property type="entry name" value="Protein kinase-like (PK-like)"/>
    <property type="match status" value="1"/>
</dbReference>
<dbReference type="InterPro" id="IPR008266">
    <property type="entry name" value="Tyr_kinase_AS"/>
</dbReference>
<evidence type="ECO:0000259" key="12">
    <source>
        <dbReference type="PROSITE" id="PS50011"/>
    </source>
</evidence>
<keyword evidence="15" id="KW-1185">Reference proteome</keyword>
<name>A0A9Q0YHH5_HOLLE</name>
<evidence type="ECO:0000256" key="4">
    <source>
        <dbReference type="ARBA" id="ARBA00022741"/>
    </source>
</evidence>
<dbReference type="FunFam" id="3.30.200.20:FF:001883">
    <property type="entry name" value="Uncharacterized protein"/>
    <property type="match status" value="1"/>
</dbReference>
<reference evidence="14" key="1">
    <citation type="submission" date="2021-10" db="EMBL/GenBank/DDBJ databases">
        <title>Tropical sea cucumber genome reveals ecological adaptation and Cuvierian tubules defense mechanism.</title>
        <authorList>
            <person name="Chen T."/>
        </authorList>
    </citation>
    <scope>NUCLEOTIDE SEQUENCE</scope>
    <source>
        <strain evidence="14">Nanhai2018</strain>
        <tissue evidence="14">Muscle</tissue>
    </source>
</reference>
<feature type="region of interest" description="Disordered" evidence="10">
    <location>
        <begin position="437"/>
        <end position="477"/>
    </location>
</feature>
<feature type="compositionally biased region" description="Low complexity" evidence="10">
    <location>
        <begin position="1409"/>
        <end position="1433"/>
    </location>
</feature>
<feature type="region of interest" description="Disordered" evidence="10">
    <location>
        <begin position="502"/>
        <end position="540"/>
    </location>
</feature>
<feature type="compositionally biased region" description="Basic and acidic residues" evidence="10">
    <location>
        <begin position="1040"/>
        <end position="1050"/>
    </location>
</feature>
<feature type="compositionally biased region" description="Polar residues" evidence="10">
    <location>
        <begin position="666"/>
        <end position="679"/>
    </location>
</feature>
<evidence type="ECO:0000259" key="13">
    <source>
        <dbReference type="PROSITE" id="PS50108"/>
    </source>
</evidence>
<dbReference type="PROSITE" id="PS50108">
    <property type="entry name" value="CRIB"/>
    <property type="match status" value="1"/>
</dbReference>
<dbReference type="PANTHER" id="PTHR24418">
    <property type="entry name" value="TYROSINE-PROTEIN KINASE"/>
    <property type="match status" value="1"/>
</dbReference>
<dbReference type="InterPro" id="IPR001452">
    <property type="entry name" value="SH3_domain"/>
</dbReference>
<feature type="compositionally biased region" description="Low complexity" evidence="10">
    <location>
        <begin position="1095"/>
        <end position="1109"/>
    </location>
</feature>
<evidence type="ECO:0000256" key="6">
    <source>
        <dbReference type="ARBA" id="ARBA00022840"/>
    </source>
</evidence>
<organism evidence="14 15">
    <name type="scientific">Holothuria leucospilota</name>
    <name type="common">Black long sea cucumber</name>
    <name type="synonym">Mertensiothuria leucospilota</name>
    <dbReference type="NCBI Taxonomy" id="206669"/>
    <lineage>
        <taxon>Eukaryota</taxon>
        <taxon>Metazoa</taxon>
        <taxon>Echinodermata</taxon>
        <taxon>Eleutherozoa</taxon>
        <taxon>Echinozoa</taxon>
        <taxon>Holothuroidea</taxon>
        <taxon>Aspidochirotacea</taxon>
        <taxon>Aspidochirotida</taxon>
        <taxon>Holothuriidae</taxon>
        <taxon>Holothuria</taxon>
    </lineage>
</organism>
<feature type="compositionally biased region" description="Pro residues" evidence="10">
    <location>
        <begin position="1158"/>
        <end position="1167"/>
    </location>
</feature>
<dbReference type="PROSITE" id="PS00109">
    <property type="entry name" value="PROTEIN_KINASE_TYR"/>
    <property type="match status" value="1"/>
</dbReference>
<gene>
    <name evidence="14" type="ORF">HOLleu_38811</name>
</gene>
<accession>A0A9Q0YHH5</accession>
<dbReference type="PRINTS" id="PR00109">
    <property type="entry name" value="TYRKINASE"/>
</dbReference>
<dbReference type="Gene3D" id="1.10.510.10">
    <property type="entry name" value="Transferase(Phosphotransferase) domain 1"/>
    <property type="match status" value="1"/>
</dbReference>
<dbReference type="Proteomes" id="UP001152320">
    <property type="component" value="Chromosome 21"/>
</dbReference>
<dbReference type="FunFam" id="1.10.510.10:FF:000521">
    <property type="entry name" value="Tyrosine-protein kinase pr2"/>
    <property type="match status" value="1"/>
</dbReference>
<evidence type="ECO:0000256" key="3">
    <source>
        <dbReference type="ARBA" id="ARBA00022679"/>
    </source>
</evidence>
<dbReference type="Gene3D" id="2.30.30.40">
    <property type="entry name" value="SH3 Domains"/>
    <property type="match status" value="1"/>
</dbReference>
<feature type="binding site" evidence="9">
    <location>
        <position position="57"/>
    </location>
    <ligand>
        <name>ATP</name>
        <dbReference type="ChEBI" id="CHEBI:30616"/>
    </ligand>
</feature>